<reference evidence="1 2" key="1">
    <citation type="submission" date="2023-10" db="EMBL/GenBank/DDBJ databases">
        <title>Chromosome-scale genome assembly provides insights into flower coloration mechanisms of Canna indica.</title>
        <authorList>
            <person name="Li C."/>
        </authorList>
    </citation>
    <scope>NUCLEOTIDE SEQUENCE [LARGE SCALE GENOMIC DNA]</scope>
    <source>
        <tissue evidence="1">Flower</tissue>
    </source>
</reference>
<protein>
    <submittedName>
        <fullName evidence="1">Uncharacterized protein</fullName>
    </submittedName>
</protein>
<evidence type="ECO:0000313" key="2">
    <source>
        <dbReference type="Proteomes" id="UP001327560"/>
    </source>
</evidence>
<gene>
    <name evidence="1" type="ORF">Cni_G18246</name>
</gene>
<dbReference type="EMBL" id="CP136895">
    <property type="protein sequence ID" value="WOL09493.1"/>
    <property type="molecule type" value="Genomic_DNA"/>
</dbReference>
<name>A0AAQ3QHH9_9LILI</name>
<dbReference type="Proteomes" id="UP001327560">
    <property type="component" value="Chromosome 6"/>
</dbReference>
<proteinExistence type="predicted"/>
<evidence type="ECO:0000313" key="1">
    <source>
        <dbReference type="EMBL" id="WOL09493.1"/>
    </source>
</evidence>
<sequence length="102" mass="11158">MTHLPIRRKSYPHLFCAGVSWLALSVSFASLPSPSLLQVALQLAAECPHSPLPSSPWLSPTFTATAQTSHRQSSSFQRRNVVDHFLDSARVHGSVHIPDSEA</sequence>
<keyword evidence="2" id="KW-1185">Reference proteome</keyword>
<organism evidence="1 2">
    <name type="scientific">Canna indica</name>
    <name type="common">Indian-shot</name>
    <dbReference type="NCBI Taxonomy" id="4628"/>
    <lineage>
        <taxon>Eukaryota</taxon>
        <taxon>Viridiplantae</taxon>
        <taxon>Streptophyta</taxon>
        <taxon>Embryophyta</taxon>
        <taxon>Tracheophyta</taxon>
        <taxon>Spermatophyta</taxon>
        <taxon>Magnoliopsida</taxon>
        <taxon>Liliopsida</taxon>
        <taxon>Zingiberales</taxon>
        <taxon>Cannaceae</taxon>
        <taxon>Canna</taxon>
    </lineage>
</organism>
<dbReference type="AlphaFoldDB" id="A0AAQ3QHH9"/>
<accession>A0AAQ3QHH9</accession>